<feature type="transmembrane region" description="Helical" evidence="10">
    <location>
        <begin position="212"/>
        <end position="234"/>
    </location>
</feature>
<comment type="subcellular location">
    <subcellularLocation>
        <location evidence="10">Cell membrane</location>
        <topology evidence="10">Multi-pass membrane protein</topology>
    </subcellularLocation>
    <subcellularLocation>
        <location evidence="10">Bacterial flagellum basal body</location>
    </subcellularLocation>
</comment>
<proteinExistence type="inferred from homology"/>
<keyword evidence="11" id="KW-0966">Cell projection</keyword>
<comment type="caution">
    <text evidence="11">The sequence shown here is derived from an EMBL/GenBank/DDBJ whole genome shotgun (WGS) entry which is preliminary data.</text>
</comment>
<keyword evidence="5 10" id="KW-0812">Transmembrane</keyword>
<feature type="transmembrane region" description="Helical" evidence="10">
    <location>
        <begin position="187"/>
        <end position="206"/>
    </location>
</feature>
<evidence type="ECO:0000256" key="4">
    <source>
        <dbReference type="ARBA" id="ARBA00022475"/>
    </source>
</evidence>
<feature type="transmembrane region" description="Helical" evidence="10">
    <location>
        <begin position="12"/>
        <end position="29"/>
    </location>
</feature>
<evidence type="ECO:0000256" key="2">
    <source>
        <dbReference type="ARBA" id="ARBA00009772"/>
    </source>
</evidence>
<keyword evidence="7 10" id="KW-0472">Membrane</keyword>
<comment type="function">
    <text evidence="1 10">Role in flagellar biosynthesis.</text>
</comment>
<dbReference type="InterPro" id="IPR006303">
    <property type="entry name" value="FliR"/>
</dbReference>
<dbReference type="NCBIfam" id="TIGR01400">
    <property type="entry name" value="fliR"/>
    <property type="match status" value="1"/>
</dbReference>
<keyword evidence="11" id="KW-0282">Flagellum</keyword>
<dbReference type="Pfam" id="PF01311">
    <property type="entry name" value="Bac_export_1"/>
    <property type="match status" value="1"/>
</dbReference>
<evidence type="ECO:0000256" key="7">
    <source>
        <dbReference type="ARBA" id="ARBA00023136"/>
    </source>
</evidence>
<evidence type="ECO:0000256" key="6">
    <source>
        <dbReference type="ARBA" id="ARBA00022989"/>
    </source>
</evidence>
<reference evidence="12" key="1">
    <citation type="journal article" date="2019" name="Int. J. Syst. Evol. Microbiol.">
        <title>The Global Catalogue of Microorganisms (GCM) 10K type strain sequencing project: providing services to taxonomists for standard genome sequencing and annotation.</title>
        <authorList>
            <consortium name="The Broad Institute Genomics Platform"/>
            <consortium name="The Broad Institute Genome Sequencing Center for Infectious Disease"/>
            <person name="Wu L."/>
            <person name="Ma J."/>
        </authorList>
    </citation>
    <scope>NUCLEOTIDE SEQUENCE [LARGE SCALE GENOMIC DNA]</scope>
    <source>
        <strain evidence="12">CGMCC 1.8859</strain>
    </source>
</reference>
<dbReference type="PANTHER" id="PTHR30065:SF8">
    <property type="entry name" value="FLAGELLAR BIOSYNTHETIC PROTEIN FLIR"/>
    <property type="match status" value="1"/>
</dbReference>
<dbReference type="PANTHER" id="PTHR30065">
    <property type="entry name" value="FLAGELLAR BIOSYNTHETIC PROTEIN FLIR"/>
    <property type="match status" value="1"/>
</dbReference>
<evidence type="ECO:0000256" key="5">
    <source>
        <dbReference type="ARBA" id="ARBA00022692"/>
    </source>
</evidence>
<dbReference type="RefSeq" id="WP_188703720.1">
    <property type="nucleotide sequence ID" value="NZ_BMLX01000002.1"/>
</dbReference>
<dbReference type="Proteomes" id="UP000637267">
    <property type="component" value="Unassembled WGS sequence"/>
</dbReference>
<sequence>MFTFTDAQINAWLALFLWPFLRILGVLLADPFFSNSAINSTVRVSLALLLTLLIAPILPAMPNVPVMSAQGIMIGINQLLVGWMIGMCMQLIFSAVEMAGNIAGLQMGLGFASFYDPQSASNVPLVAQFLSAATLLMFLAMNGHLIVLRALIESFSQLPPNDAPLASGAFRMIAEHGSMLFNTGLRLAMPVVGALLITNLAVGVMTRAAPQLNVFAIGFPIMLAIGAAALYMVLPFLPQFVNGMINEFTRFVNALMQALAPQ</sequence>
<evidence type="ECO:0000256" key="3">
    <source>
        <dbReference type="ARBA" id="ARBA00021717"/>
    </source>
</evidence>
<keyword evidence="4 10" id="KW-1003">Cell membrane</keyword>
<keyword evidence="8 10" id="KW-0975">Bacterial flagellum</keyword>
<keyword evidence="6 10" id="KW-1133">Transmembrane helix</keyword>
<keyword evidence="11" id="KW-0969">Cilium</keyword>
<evidence type="ECO:0000256" key="1">
    <source>
        <dbReference type="ARBA" id="ARBA00002578"/>
    </source>
</evidence>
<evidence type="ECO:0000256" key="9">
    <source>
        <dbReference type="NCBIfam" id="TIGR01400"/>
    </source>
</evidence>
<dbReference type="PRINTS" id="PR00953">
    <property type="entry name" value="TYPE3IMRPROT"/>
</dbReference>
<protein>
    <recommendedName>
        <fullName evidence="3 9">Flagellar biosynthetic protein FliR</fullName>
    </recommendedName>
</protein>
<evidence type="ECO:0000256" key="10">
    <source>
        <dbReference type="RuleBase" id="RU362071"/>
    </source>
</evidence>
<evidence type="ECO:0000256" key="8">
    <source>
        <dbReference type="ARBA" id="ARBA00023143"/>
    </source>
</evidence>
<feature type="transmembrane region" description="Helical" evidence="10">
    <location>
        <begin position="127"/>
        <end position="148"/>
    </location>
</feature>
<keyword evidence="12" id="KW-1185">Reference proteome</keyword>
<feature type="transmembrane region" description="Helical" evidence="10">
    <location>
        <begin position="41"/>
        <end position="61"/>
    </location>
</feature>
<organism evidence="11 12">
    <name type="scientific">Silvimonas iriomotensis</name>
    <dbReference type="NCBI Taxonomy" id="449662"/>
    <lineage>
        <taxon>Bacteria</taxon>
        <taxon>Pseudomonadati</taxon>
        <taxon>Pseudomonadota</taxon>
        <taxon>Betaproteobacteria</taxon>
        <taxon>Neisseriales</taxon>
        <taxon>Chitinibacteraceae</taxon>
        <taxon>Silvimonas</taxon>
    </lineage>
</organism>
<gene>
    <name evidence="11" type="primary">fliR</name>
    <name evidence="11" type="ORF">GCM10010970_15590</name>
</gene>
<evidence type="ECO:0000313" key="12">
    <source>
        <dbReference type="Proteomes" id="UP000637267"/>
    </source>
</evidence>
<dbReference type="EMBL" id="BMLX01000002">
    <property type="protein sequence ID" value="GGP20515.1"/>
    <property type="molecule type" value="Genomic_DNA"/>
</dbReference>
<dbReference type="InterPro" id="IPR002010">
    <property type="entry name" value="T3SS_IM_R"/>
</dbReference>
<evidence type="ECO:0000313" key="11">
    <source>
        <dbReference type="EMBL" id="GGP20515.1"/>
    </source>
</evidence>
<accession>A0ABQ2P7T9</accession>
<comment type="similarity">
    <text evidence="2 10">Belongs to the FliR/MopE/SpaR family.</text>
</comment>
<name>A0ABQ2P7T9_9NEIS</name>